<dbReference type="Proteomes" id="UP001595420">
    <property type="component" value="Unassembled WGS sequence"/>
</dbReference>
<dbReference type="EMBL" id="JBHRSB010000010">
    <property type="protein sequence ID" value="MFC3003212.1"/>
    <property type="molecule type" value="Genomic_DNA"/>
</dbReference>
<comment type="caution">
    <text evidence="1">The sequence shown here is derived from an EMBL/GenBank/DDBJ whole genome shotgun (WGS) entry which is preliminary data.</text>
</comment>
<dbReference type="RefSeq" id="WP_216839660.1">
    <property type="nucleotide sequence ID" value="NZ_JAFNJS010000010.1"/>
</dbReference>
<gene>
    <name evidence="1" type="ORF">ACFOD3_25180</name>
</gene>
<proteinExistence type="predicted"/>
<evidence type="ECO:0000313" key="1">
    <source>
        <dbReference type="EMBL" id="MFC3003212.1"/>
    </source>
</evidence>
<keyword evidence="2" id="KW-1185">Reference proteome</keyword>
<organism evidence="1 2">
    <name type="scientific">Falsiroseomonas tokyonensis</name>
    <dbReference type="NCBI Taxonomy" id="430521"/>
    <lineage>
        <taxon>Bacteria</taxon>
        <taxon>Pseudomonadati</taxon>
        <taxon>Pseudomonadota</taxon>
        <taxon>Alphaproteobacteria</taxon>
        <taxon>Acetobacterales</taxon>
        <taxon>Roseomonadaceae</taxon>
        <taxon>Falsiroseomonas</taxon>
    </lineage>
</organism>
<sequence length="179" mass="19690">MSTTRPDAPRSLRAIEQPAEIERLLALWAAAFEEKSIPARARPRLRPAATGRKAGCTLWQAKVSGLEMNICLEEVSSERWRLDHGNQGALAMRDGVPVLLRQWYVKRAPADASLSAAEIAQVTEEAPFYVTPGVHRGAPSERRLYQLVADLSATPEVIRQQTADAIARQTAATEKFGFA</sequence>
<reference evidence="2" key="1">
    <citation type="journal article" date="2019" name="Int. J. Syst. Evol. Microbiol.">
        <title>The Global Catalogue of Microorganisms (GCM) 10K type strain sequencing project: providing services to taxonomists for standard genome sequencing and annotation.</title>
        <authorList>
            <consortium name="The Broad Institute Genomics Platform"/>
            <consortium name="The Broad Institute Genome Sequencing Center for Infectious Disease"/>
            <person name="Wu L."/>
            <person name="Ma J."/>
        </authorList>
    </citation>
    <scope>NUCLEOTIDE SEQUENCE [LARGE SCALE GENOMIC DNA]</scope>
    <source>
        <strain evidence="2">CGMCC 1.16855</strain>
    </source>
</reference>
<protein>
    <submittedName>
        <fullName evidence="1">Uncharacterized protein</fullName>
    </submittedName>
</protein>
<name>A0ABV7BZZ2_9PROT</name>
<accession>A0ABV7BZZ2</accession>
<evidence type="ECO:0000313" key="2">
    <source>
        <dbReference type="Proteomes" id="UP001595420"/>
    </source>
</evidence>